<dbReference type="RefSeq" id="WP_029282439.1">
    <property type="nucleotide sequence ID" value="NZ_CP176757.1"/>
</dbReference>
<dbReference type="STRING" id="246786.GS18_0200820"/>
<reference evidence="2 3" key="1">
    <citation type="journal article" date="2005" name="Int. J. Syst. Evol. Microbiol.">
        <title>Bacillus cibi sp. nov., isolated from jeotgal, a traditional Korean fermented seafood.</title>
        <authorList>
            <person name="Yoon J.H."/>
            <person name="Lee C.H."/>
            <person name="Oh T.K."/>
        </authorList>
    </citation>
    <scope>NUCLEOTIDE SEQUENCE [LARGE SCALE GENOMIC DNA]</scope>
    <source>
        <strain evidence="2 3">DSM 16189</strain>
    </source>
</reference>
<evidence type="ECO:0000259" key="1">
    <source>
        <dbReference type="Pfam" id="PF12867"/>
    </source>
</evidence>
<dbReference type="Proteomes" id="UP000028549">
    <property type="component" value="Unassembled WGS sequence"/>
</dbReference>
<dbReference type="InterPro" id="IPR024775">
    <property type="entry name" value="DinB-like"/>
</dbReference>
<feature type="domain" description="DinB-like" evidence="1">
    <location>
        <begin position="9"/>
        <end position="147"/>
    </location>
</feature>
<dbReference type="InterPro" id="IPR034660">
    <property type="entry name" value="DinB/YfiT-like"/>
</dbReference>
<organism evidence="2 3">
    <name type="scientific">Metabacillus indicus</name>
    <name type="common">Bacillus indicus</name>
    <dbReference type="NCBI Taxonomy" id="246786"/>
    <lineage>
        <taxon>Bacteria</taxon>
        <taxon>Bacillati</taxon>
        <taxon>Bacillota</taxon>
        <taxon>Bacilli</taxon>
        <taxon>Bacillales</taxon>
        <taxon>Bacillaceae</taxon>
        <taxon>Metabacillus</taxon>
    </lineage>
</organism>
<evidence type="ECO:0000313" key="3">
    <source>
        <dbReference type="Proteomes" id="UP000028549"/>
    </source>
</evidence>
<dbReference type="SUPFAM" id="SSF109854">
    <property type="entry name" value="DinB/YfiT-like putative metalloenzymes"/>
    <property type="match status" value="1"/>
</dbReference>
<dbReference type="OrthoDB" id="4295522at2"/>
<name>A0A084H1V5_METID</name>
<protein>
    <recommendedName>
        <fullName evidence="1">DinB-like domain-containing protein</fullName>
    </recommendedName>
</protein>
<keyword evidence="3" id="KW-1185">Reference proteome</keyword>
<comment type="caution">
    <text evidence="2">The sequence shown here is derived from an EMBL/GenBank/DDBJ whole genome shotgun (WGS) entry which is preliminary data.</text>
</comment>
<evidence type="ECO:0000313" key="2">
    <source>
        <dbReference type="EMBL" id="KEZ53567.1"/>
    </source>
</evidence>
<sequence length="161" mass="18359">MDQIMIKHMETVRDITLNTLGKIKEERADIIPQGFTNNIRWNLGHIAFVQEKIVFGISGGTPELPAEYKDLFRAGTSPADWGEHVPSLSEIRAVLQDQTNRIKAFIPEHYHEDLKQPFTNSAGITFNTVGETFLFSFFHEAMHLETIKQIHKAIKREEAAV</sequence>
<accession>A0A084H1V5</accession>
<dbReference type="Gene3D" id="1.20.120.450">
    <property type="entry name" value="dinb family like domain"/>
    <property type="match status" value="1"/>
</dbReference>
<dbReference type="Pfam" id="PF12867">
    <property type="entry name" value="DinB_2"/>
    <property type="match status" value="1"/>
</dbReference>
<dbReference type="AlphaFoldDB" id="A0A084H1V5"/>
<dbReference type="EMBL" id="JNVC02000001">
    <property type="protein sequence ID" value="KEZ53567.1"/>
    <property type="molecule type" value="Genomic_DNA"/>
</dbReference>
<proteinExistence type="predicted"/>
<gene>
    <name evidence="2" type="ORF">GS18_0200820</name>
</gene>